<accession>A0A168B1N0</accession>
<dbReference type="VEuPathDB" id="FungiDB:AAP_01967"/>
<protein>
    <submittedName>
        <fullName evidence="3">Kelch repeats protein</fullName>
    </submittedName>
</protein>
<dbReference type="SUPFAM" id="SSF117281">
    <property type="entry name" value="Kelch motif"/>
    <property type="match status" value="1"/>
</dbReference>
<dbReference type="PANTHER" id="PTHR46063">
    <property type="entry name" value="KELCH DOMAIN-CONTAINING PROTEIN"/>
    <property type="match status" value="1"/>
</dbReference>
<keyword evidence="4" id="KW-1185">Reference proteome</keyword>
<evidence type="ECO:0000259" key="2">
    <source>
        <dbReference type="Pfam" id="PF13422"/>
    </source>
</evidence>
<evidence type="ECO:0000256" key="1">
    <source>
        <dbReference type="SAM" id="MobiDB-lite"/>
    </source>
</evidence>
<feature type="compositionally biased region" description="Acidic residues" evidence="1">
    <location>
        <begin position="535"/>
        <end position="559"/>
    </location>
</feature>
<dbReference type="InterPro" id="IPR052588">
    <property type="entry name" value="Kelch_domain_protein"/>
</dbReference>
<dbReference type="PANTHER" id="PTHR46063:SF1">
    <property type="entry name" value="KELCH DOMAIN-CONTAINING PROTEIN 4"/>
    <property type="match status" value="1"/>
</dbReference>
<feature type="domain" description="DUF4110" evidence="2">
    <location>
        <begin position="590"/>
        <end position="678"/>
    </location>
</feature>
<feature type="compositionally biased region" description="Pro residues" evidence="1">
    <location>
        <begin position="567"/>
        <end position="577"/>
    </location>
</feature>
<feature type="region of interest" description="Disordered" evidence="1">
    <location>
        <begin position="305"/>
        <end position="336"/>
    </location>
</feature>
<feature type="compositionally biased region" description="Low complexity" evidence="1">
    <location>
        <begin position="399"/>
        <end position="409"/>
    </location>
</feature>
<comment type="caution">
    <text evidence="3">The sequence shown here is derived from an EMBL/GenBank/DDBJ whole genome shotgun (WGS) entry which is preliminary data.</text>
</comment>
<dbReference type="Pfam" id="PF13422">
    <property type="entry name" value="DUF4110"/>
    <property type="match status" value="1"/>
</dbReference>
<name>A0A168B1N0_9EURO</name>
<feature type="region of interest" description="Disordered" evidence="1">
    <location>
        <begin position="535"/>
        <end position="604"/>
    </location>
</feature>
<dbReference type="EMBL" id="AZGZ01000006">
    <property type="protein sequence ID" value="KZZ94667.1"/>
    <property type="molecule type" value="Genomic_DNA"/>
</dbReference>
<dbReference type="Gene3D" id="2.120.10.80">
    <property type="entry name" value="Kelch-type beta propeller"/>
    <property type="match status" value="2"/>
</dbReference>
<evidence type="ECO:0000313" key="3">
    <source>
        <dbReference type="EMBL" id="KZZ94667.1"/>
    </source>
</evidence>
<proteinExistence type="predicted"/>
<gene>
    <name evidence="3" type="ORF">AAP_01967</name>
</gene>
<dbReference type="Pfam" id="PF24681">
    <property type="entry name" value="Kelch_KLHDC2_KLHL20_DRC7"/>
    <property type="match status" value="1"/>
</dbReference>
<feature type="compositionally biased region" description="Pro residues" evidence="1">
    <location>
        <begin position="308"/>
        <end position="319"/>
    </location>
</feature>
<feature type="region of interest" description="Disordered" evidence="1">
    <location>
        <begin position="270"/>
        <end position="292"/>
    </location>
</feature>
<dbReference type="Proteomes" id="UP000242877">
    <property type="component" value="Unassembled WGS sequence"/>
</dbReference>
<feature type="compositionally biased region" description="Basic and acidic residues" evidence="1">
    <location>
        <begin position="456"/>
        <end position="466"/>
    </location>
</feature>
<evidence type="ECO:0000313" key="4">
    <source>
        <dbReference type="Proteomes" id="UP000242877"/>
    </source>
</evidence>
<feature type="region of interest" description="Disordered" evidence="1">
    <location>
        <begin position="387"/>
        <end position="417"/>
    </location>
</feature>
<organism evidence="3 4">
    <name type="scientific">Ascosphaera apis ARSEF 7405</name>
    <dbReference type="NCBI Taxonomy" id="392613"/>
    <lineage>
        <taxon>Eukaryota</taxon>
        <taxon>Fungi</taxon>
        <taxon>Dikarya</taxon>
        <taxon>Ascomycota</taxon>
        <taxon>Pezizomycotina</taxon>
        <taxon>Eurotiomycetes</taxon>
        <taxon>Eurotiomycetidae</taxon>
        <taxon>Onygenales</taxon>
        <taxon>Ascosphaeraceae</taxon>
        <taxon>Ascosphaera</taxon>
    </lineage>
</organism>
<reference evidence="3 4" key="1">
    <citation type="journal article" date="2016" name="Genome Biol. Evol.">
        <title>Divergent and convergent evolution of fungal pathogenicity.</title>
        <authorList>
            <person name="Shang Y."/>
            <person name="Xiao G."/>
            <person name="Zheng P."/>
            <person name="Cen K."/>
            <person name="Zhan S."/>
            <person name="Wang C."/>
        </authorList>
    </citation>
    <scope>NUCLEOTIDE SEQUENCE [LARGE SCALE GENOMIC DNA]</scope>
    <source>
        <strain evidence="3 4">ARSEF 7405</strain>
    </source>
</reference>
<dbReference type="OrthoDB" id="4447at2759"/>
<sequence length="686" mass="77438">MAKKDKKKSAEAKAARTAKQSKKQEKSEKRRKAKGKDDDSDAEDVDLDAVLAQYAEEQAKFLKVTETVIAEPPSPRSSCTIIASPAAGKNELFIFGGETFDGTLARFYNNLFIYNVDRHEWREITSPNSPLPRSGHAWCRGGNQGGIYMFGGEFSSPKQGTFYHYNDFWHLDPVTREWTRVETKGKGPPARSGHRMTYYKNYIILFGGFQDTSQQTKYLQDLWIYDCQRYTWYNPLPPQKPDPRSSFSFLPHDSGAVLYGGYSRVKVTAANRSGGNSKSQKSGGGGGGGSKVTLKPFVHEDTWFLRITPPPSDAPPATPPTIRWERRKKPANAPNPARAGVAMAYHKGRGMMFGGVHDVEASEEGIESEFFNALYAWNTDRNRFFPVGLRRPKQGGKKQGQQQAQQAQRNRNRAKADEEELLANLARLEAKAKGGDISELEIEKLKIAGQEDEEKDNEKEETDAKKNLPVRFEMPHPRFNAQLAVLDDTLFIYGGTYERGDQEFTFNDLYSIDLGKLDGCKELYYQEPEHWNDLAEAESDDEDDDDEDDDDEEEEDGEGEASTPATPATPIPAPTPQPEEEEEETEPAQPQDTLPHPRPFESLRDFFARSATEWQEVIIKKYQDNGQQLDKTVKELRKDAFALAENKWWDCREEVMALEDEQEEAGIGEVVSLADKANTPTVGRRR</sequence>
<feature type="region of interest" description="Disordered" evidence="1">
    <location>
        <begin position="448"/>
        <end position="467"/>
    </location>
</feature>
<dbReference type="AlphaFoldDB" id="A0A168B1N0"/>
<dbReference type="InterPro" id="IPR015915">
    <property type="entry name" value="Kelch-typ_b-propeller"/>
</dbReference>
<feature type="region of interest" description="Disordered" evidence="1">
    <location>
        <begin position="1"/>
        <end position="42"/>
    </location>
</feature>
<dbReference type="InterPro" id="IPR025183">
    <property type="entry name" value="DUF4110"/>
</dbReference>